<protein>
    <recommendedName>
        <fullName evidence="3 8">F-actin-capping protein subunit beta</fullName>
    </recommendedName>
</protein>
<dbReference type="Proteomes" id="UP001211907">
    <property type="component" value="Unassembled WGS sequence"/>
</dbReference>
<gene>
    <name evidence="9" type="primary">CAP2_1</name>
    <name evidence="9" type="ORF">HK100_002574</name>
</gene>
<evidence type="ECO:0000256" key="5">
    <source>
        <dbReference type="ARBA" id="ARBA00022490"/>
    </source>
</evidence>
<dbReference type="GO" id="GO:0000902">
    <property type="term" value="P:cell morphogenesis"/>
    <property type="evidence" value="ECO:0007669"/>
    <property type="project" value="TreeGrafter"/>
</dbReference>
<evidence type="ECO:0000256" key="4">
    <source>
        <dbReference type="ARBA" id="ARBA00022467"/>
    </source>
</evidence>
<evidence type="ECO:0000256" key="2">
    <source>
        <dbReference type="ARBA" id="ARBA00006039"/>
    </source>
</evidence>
<dbReference type="AlphaFoldDB" id="A0AAD5XLC2"/>
<evidence type="ECO:0000256" key="3">
    <source>
        <dbReference type="ARBA" id="ARBA00021859"/>
    </source>
</evidence>
<evidence type="ECO:0000313" key="9">
    <source>
        <dbReference type="EMBL" id="KAJ3142508.1"/>
    </source>
</evidence>
<comment type="subcellular location">
    <subcellularLocation>
        <location evidence="1 8">Cytoplasm</location>
        <location evidence="1 8">Cytoskeleton</location>
    </subcellularLocation>
</comment>
<dbReference type="FunFam" id="3.90.1150.210:FF:000001">
    <property type="entry name" value="F-actin-capping protein subunit beta"/>
    <property type="match status" value="1"/>
</dbReference>
<comment type="subunit">
    <text evidence="8">Heterodimer of an alpha and a beta subunit.</text>
</comment>
<dbReference type="Pfam" id="PF01115">
    <property type="entry name" value="F_actin_cap_B"/>
    <property type="match status" value="1"/>
</dbReference>
<dbReference type="GO" id="GO:0051016">
    <property type="term" value="P:barbed-end actin filament capping"/>
    <property type="evidence" value="ECO:0007669"/>
    <property type="project" value="UniProtKB-UniRule"/>
</dbReference>
<dbReference type="SUPFAM" id="SSF90096">
    <property type="entry name" value="Subunits of heterodimeric actin filament capping protein Capz"/>
    <property type="match status" value="1"/>
</dbReference>
<proteinExistence type="inferred from homology"/>
<dbReference type="GO" id="GO:0030036">
    <property type="term" value="P:actin cytoskeleton organization"/>
    <property type="evidence" value="ECO:0007669"/>
    <property type="project" value="InterPro"/>
</dbReference>
<dbReference type="GO" id="GO:0005737">
    <property type="term" value="C:cytoplasm"/>
    <property type="evidence" value="ECO:0007669"/>
    <property type="project" value="InterPro"/>
</dbReference>
<evidence type="ECO:0000256" key="8">
    <source>
        <dbReference type="RuleBase" id="RU365078"/>
    </source>
</evidence>
<comment type="caution">
    <text evidence="9">The sequence shown here is derived from an EMBL/GenBank/DDBJ whole genome shotgun (WGS) entry which is preliminary data.</text>
</comment>
<comment type="function">
    <text evidence="8">F-actin-capping proteins bind in a Ca(2+)-independent manner to the fast growing ends of actin filaments (barbed end) thereby blocking the exchange of subunits at these ends. Unlike other capping proteins (such as gelsolin and severin), these proteins do not sever actin filaments.</text>
</comment>
<dbReference type="InterPro" id="IPR037282">
    <property type="entry name" value="CapZ_alpha/beta"/>
</dbReference>
<keyword evidence="5 8" id="KW-0963">Cytoplasm</keyword>
<dbReference type="PROSITE" id="PS00231">
    <property type="entry name" value="F_ACTIN_CAPPING_BETA"/>
    <property type="match status" value="1"/>
</dbReference>
<dbReference type="GO" id="GO:0008290">
    <property type="term" value="C:F-actin capping protein complex"/>
    <property type="evidence" value="ECO:0007669"/>
    <property type="project" value="UniProtKB-UniRule"/>
</dbReference>
<dbReference type="Gene3D" id="3.90.1150.210">
    <property type="entry name" value="F-actin capping protein, beta subunit"/>
    <property type="match status" value="1"/>
</dbReference>
<dbReference type="GO" id="GO:0051015">
    <property type="term" value="F:actin filament binding"/>
    <property type="evidence" value="ECO:0007669"/>
    <property type="project" value="TreeGrafter"/>
</dbReference>
<keyword evidence="4 8" id="KW-0117">Actin capping</keyword>
<name>A0AAD5XLC2_9FUNG</name>
<comment type="similarity">
    <text evidence="2 8">Belongs to the F-actin-capping protein beta subunit family.</text>
</comment>
<keyword evidence="6 8" id="KW-0009">Actin-binding</keyword>
<evidence type="ECO:0000256" key="1">
    <source>
        <dbReference type="ARBA" id="ARBA00004245"/>
    </source>
</evidence>
<dbReference type="EMBL" id="JADGJH010000016">
    <property type="protein sequence ID" value="KAJ3142508.1"/>
    <property type="molecule type" value="Genomic_DNA"/>
</dbReference>
<reference evidence="9" key="1">
    <citation type="submission" date="2020-05" db="EMBL/GenBank/DDBJ databases">
        <title>Phylogenomic resolution of chytrid fungi.</title>
        <authorList>
            <person name="Stajich J.E."/>
            <person name="Amses K."/>
            <person name="Simmons R."/>
            <person name="Seto K."/>
            <person name="Myers J."/>
            <person name="Bonds A."/>
            <person name="Quandt C.A."/>
            <person name="Barry K."/>
            <person name="Liu P."/>
            <person name="Grigoriev I."/>
            <person name="Longcore J.E."/>
            <person name="James T.Y."/>
        </authorList>
    </citation>
    <scope>NUCLEOTIDE SEQUENCE</scope>
    <source>
        <strain evidence="9">JEL0513</strain>
    </source>
</reference>
<dbReference type="InterPro" id="IPR043175">
    <property type="entry name" value="CAPZB_N"/>
</dbReference>
<dbReference type="Gene3D" id="1.20.58.570">
    <property type="match status" value="1"/>
</dbReference>
<keyword evidence="7 8" id="KW-0206">Cytoskeleton</keyword>
<keyword evidence="10" id="KW-1185">Reference proteome</keyword>
<accession>A0AAD5XLC2</accession>
<dbReference type="InterPro" id="IPR019771">
    <property type="entry name" value="F-actin_capping_bsu_CS"/>
</dbReference>
<dbReference type="PRINTS" id="PR00192">
    <property type="entry name" value="FACTINCAPB"/>
</dbReference>
<sequence>MENEKIEASLDLMRRLFPPSTASNVARIATLLDDAALEEELLAAVDQPLLPKVCPLSNRAYLACDYNRDERSYRSPWSNQYDPPLADATFPSTRLRKLEVAANEAFDVYRDLYFEGGVSSVYLWDTDEQNVFAGAVLIKKANKEGTVEIGSWDSIHVVEVQEKGRTAHYKLTSTVILQLVHGTNSNILGELNLSGNMTRQAEHDLPVEDLGSHVANIGRIVEDMELKMRNALHEIYFGKTKDIVNDLRSVQSLAEAKKQANIQAELFSLCKSMVGQIEKY</sequence>
<organism evidence="9 10">
    <name type="scientific">Physocladia obscura</name>
    <dbReference type="NCBI Taxonomy" id="109957"/>
    <lineage>
        <taxon>Eukaryota</taxon>
        <taxon>Fungi</taxon>
        <taxon>Fungi incertae sedis</taxon>
        <taxon>Chytridiomycota</taxon>
        <taxon>Chytridiomycota incertae sedis</taxon>
        <taxon>Chytridiomycetes</taxon>
        <taxon>Chytridiales</taxon>
        <taxon>Chytriomycetaceae</taxon>
        <taxon>Physocladia</taxon>
    </lineage>
</organism>
<dbReference type="InterPro" id="IPR001698">
    <property type="entry name" value="CAPZB"/>
</dbReference>
<evidence type="ECO:0000256" key="6">
    <source>
        <dbReference type="ARBA" id="ARBA00023203"/>
    </source>
</evidence>
<dbReference type="InterPro" id="IPR042276">
    <property type="entry name" value="CapZ_alpha/beta_2"/>
</dbReference>
<evidence type="ECO:0000256" key="7">
    <source>
        <dbReference type="ARBA" id="ARBA00023212"/>
    </source>
</evidence>
<evidence type="ECO:0000313" key="10">
    <source>
        <dbReference type="Proteomes" id="UP001211907"/>
    </source>
</evidence>
<dbReference type="PANTHER" id="PTHR10619:SF0">
    <property type="entry name" value="F-ACTIN-CAPPING PROTEIN SUBUNIT BETA ISOFORMS 1 AND 2"/>
    <property type="match status" value="1"/>
</dbReference>
<dbReference type="PANTHER" id="PTHR10619">
    <property type="entry name" value="F-ACTIN-CAPPING PROTEIN SUBUNIT BETA"/>
    <property type="match status" value="1"/>
</dbReference>